<dbReference type="STRING" id="1160509.A0A3N4I9X4"/>
<keyword evidence="1 3" id="KW-0732">Signal</keyword>
<keyword evidence="6" id="KW-1185">Reference proteome</keyword>
<accession>A0A3N4I9X4</accession>
<dbReference type="EMBL" id="ML119668">
    <property type="protein sequence ID" value="RPA82869.1"/>
    <property type="molecule type" value="Genomic_DNA"/>
</dbReference>
<dbReference type="Pfam" id="PF00734">
    <property type="entry name" value="CBM_1"/>
    <property type="match status" value="2"/>
</dbReference>
<feature type="region of interest" description="Disordered" evidence="2">
    <location>
        <begin position="324"/>
        <end position="345"/>
    </location>
</feature>
<dbReference type="OrthoDB" id="5280466at2759"/>
<dbReference type="PROSITE" id="PS00562">
    <property type="entry name" value="CBM1_1"/>
    <property type="match status" value="1"/>
</dbReference>
<gene>
    <name evidence="5" type="ORF">BJ508DRAFT_413800</name>
</gene>
<proteinExistence type="predicted"/>
<dbReference type="SUPFAM" id="SSF57180">
    <property type="entry name" value="Cellulose-binding domain"/>
    <property type="match status" value="1"/>
</dbReference>
<dbReference type="InterPro" id="IPR035971">
    <property type="entry name" value="CBD_sf"/>
</dbReference>
<dbReference type="SMART" id="SM00236">
    <property type="entry name" value="fCBD"/>
    <property type="match status" value="2"/>
</dbReference>
<evidence type="ECO:0000256" key="2">
    <source>
        <dbReference type="SAM" id="MobiDB-lite"/>
    </source>
</evidence>
<dbReference type="Proteomes" id="UP000275078">
    <property type="component" value="Unassembled WGS sequence"/>
</dbReference>
<feature type="compositionally biased region" description="Low complexity" evidence="2">
    <location>
        <begin position="328"/>
        <end position="345"/>
    </location>
</feature>
<evidence type="ECO:0000313" key="6">
    <source>
        <dbReference type="Proteomes" id="UP000275078"/>
    </source>
</evidence>
<protein>
    <recommendedName>
        <fullName evidence="4">CBM1 domain-containing protein</fullName>
    </recommendedName>
</protein>
<feature type="chain" id="PRO_5017964828" description="CBM1 domain-containing protein" evidence="3">
    <location>
        <begin position="19"/>
        <end position="345"/>
    </location>
</feature>
<evidence type="ECO:0000259" key="4">
    <source>
        <dbReference type="PROSITE" id="PS51164"/>
    </source>
</evidence>
<reference evidence="5 6" key="1">
    <citation type="journal article" date="2018" name="Nat. Ecol. Evol.">
        <title>Pezizomycetes genomes reveal the molecular basis of ectomycorrhizal truffle lifestyle.</title>
        <authorList>
            <person name="Murat C."/>
            <person name="Payen T."/>
            <person name="Noel B."/>
            <person name="Kuo A."/>
            <person name="Morin E."/>
            <person name="Chen J."/>
            <person name="Kohler A."/>
            <person name="Krizsan K."/>
            <person name="Balestrini R."/>
            <person name="Da Silva C."/>
            <person name="Montanini B."/>
            <person name="Hainaut M."/>
            <person name="Levati E."/>
            <person name="Barry K.W."/>
            <person name="Belfiori B."/>
            <person name="Cichocki N."/>
            <person name="Clum A."/>
            <person name="Dockter R.B."/>
            <person name="Fauchery L."/>
            <person name="Guy J."/>
            <person name="Iotti M."/>
            <person name="Le Tacon F."/>
            <person name="Lindquist E.A."/>
            <person name="Lipzen A."/>
            <person name="Malagnac F."/>
            <person name="Mello A."/>
            <person name="Molinier V."/>
            <person name="Miyauchi S."/>
            <person name="Poulain J."/>
            <person name="Riccioni C."/>
            <person name="Rubini A."/>
            <person name="Sitrit Y."/>
            <person name="Splivallo R."/>
            <person name="Traeger S."/>
            <person name="Wang M."/>
            <person name="Zifcakova L."/>
            <person name="Wipf D."/>
            <person name="Zambonelli A."/>
            <person name="Paolocci F."/>
            <person name="Nowrousian M."/>
            <person name="Ottonello S."/>
            <person name="Baldrian P."/>
            <person name="Spatafora J.W."/>
            <person name="Henrissat B."/>
            <person name="Nagy L.G."/>
            <person name="Aury J.M."/>
            <person name="Wincker P."/>
            <person name="Grigoriev I.V."/>
            <person name="Bonfante P."/>
            <person name="Martin F.M."/>
        </authorList>
    </citation>
    <scope>NUCLEOTIDE SEQUENCE [LARGE SCALE GENOMIC DNA]</scope>
    <source>
        <strain evidence="5 6">RN42</strain>
    </source>
</reference>
<sequence length="345" mass="36166">MRKSVLSCLALGAVSTYAQVVGTPPVQCGGIGYTGVPGNCPKGYACLVRDESFSGCYDISHTTSDFFTATTTPAATPKPSQTLWGQCGGQQYTGPTYCGTKGSCTTYNEWYAQCIPATTTTTFTPTSSGPTTGGGPTITPIPSITPTPTGCPWLCVDNINECGQMYGGCTTHCPGAPWPTFSKPPCPSTTSTTPITPTPTSVTTTPTATPTCPVECFEWPGQCPGDQPIRLCQPHCPGDAPPQQPPPPPSIPWCHLTSYTQITPTFTTSTMLTTPTPTATPTCPIECFEWPGQCPGDPPRKSCHRYCPGDPYPTPPPLPPSIPWCSMSSTQSPTAPTATASPVHN</sequence>
<evidence type="ECO:0000313" key="5">
    <source>
        <dbReference type="EMBL" id="RPA82869.1"/>
    </source>
</evidence>
<dbReference type="PROSITE" id="PS51164">
    <property type="entry name" value="CBM1_2"/>
    <property type="match status" value="1"/>
</dbReference>
<dbReference type="GO" id="GO:0030248">
    <property type="term" value="F:cellulose binding"/>
    <property type="evidence" value="ECO:0007669"/>
    <property type="project" value="InterPro"/>
</dbReference>
<name>A0A3N4I9X4_ASCIM</name>
<dbReference type="GO" id="GO:0005576">
    <property type="term" value="C:extracellular region"/>
    <property type="evidence" value="ECO:0007669"/>
    <property type="project" value="InterPro"/>
</dbReference>
<evidence type="ECO:0000256" key="3">
    <source>
        <dbReference type="SAM" id="SignalP"/>
    </source>
</evidence>
<evidence type="ECO:0000256" key="1">
    <source>
        <dbReference type="ARBA" id="ARBA00022729"/>
    </source>
</evidence>
<organism evidence="5 6">
    <name type="scientific">Ascobolus immersus RN42</name>
    <dbReference type="NCBI Taxonomy" id="1160509"/>
    <lineage>
        <taxon>Eukaryota</taxon>
        <taxon>Fungi</taxon>
        <taxon>Dikarya</taxon>
        <taxon>Ascomycota</taxon>
        <taxon>Pezizomycotina</taxon>
        <taxon>Pezizomycetes</taxon>
        <taxon>Pezizales</taxon>
        <taxon>Ascobolaceae</taxon>
        <taxon>Ascobolus</taxon>
    </lineage>
</organism>
<feature type="signal peptide" evidence="3">
    <location>
        <begin position="1"/>
        <end position="18"/>
    </location>
</feature>
<dbReference type="AlphaFoldDB" id="A0A3N4I9X4"/>
<dbReference type="GO" id="GO:0005975">
    <property type="term" value="P:carbohydrate metabolic process"/>
    <property type="evidence" value="ECO:0007669"/>
    <property type="project" value="InterPro"/>
</dbReference>
<dbReference type="InterPro" id="IPR000254">
    <property type="entry name" value="CBD"/>
</dbReference>
<feature type="domain" description="CBM1" evidence="4">
    <location>
        <begin position="79"/>
        <end position="115"/>
    </location>
</feature>